<evidence type="ECO:0000313" key="1">
    <source>
        <dbReference type="EMBL" id="CBA06130.1"/>
    </source>
</evidence>
<organism evidence="1">
    <name type="scientific">Neisseria meningitidis alpha153</name>
    <dbReference type="NCBI Taxonomy" id="663926"/>
    <lineage>
        <taxon>Bacteria</taxon>
        <taxon>Pseudomonadati</taxon>
        <taxon>Pseudomonadota</taxon>
        <taxon>Betaproteobacteria</taxon>
        <taxon>Neisseriales</taxon>
        <taxon>Neisseriaceae</taxon>
        <taxon>Neisseria</taxon>
    </lineage>
</organism>
<reference evidence="1" key="1">
    <citation type="journal article" date="2008" name="Proc. Natl. Acad. Sci. U.S.A.">
        <title>Whole-genome comparison of disease and carriage strains provides insights into virulence evolution in Neisseria meningitidis.</title>
        <authorList>
            <person name="Schoen C."/>
            <person name="Blom J."/>
            <person name="Claus H."/>
            <person name="Schramm-Glueck A."/>
            <person name="Brandt P."/>
            <person name="Mueller T."/>
            <person name="Goesmann A."/>
            <person name="Joseph B."/>
            <person name="Konietzny S."/>
            <person name="Kurzai O."/>
            <person name="Schmitt C."/>
            <person name="Friedrich T."/>
            <person name="Linke B."/>
            <person name="Vogel U."/>
            <person name="Frosch M."/>
        </authorList>
    </citation>
    <scope>NUCLEOTIDE SEQUENCE</scope>
    <source>
        <strain evidence="1">Alpha153</strain>
    </source>
</reference>
<name>C6SCL3_NEIME</name>
<sequence length="34" mass="3641">MYPVVDKWLSILTDKGKSVLMKKCAMLSAKGGAA</sequence>
<accession>C6SCL3</accession>
<dbReference type="EMBL" id="AM889137">
    <property type="protein sequence ID" value="CBA06130.1"/>
    <property type="molecule type" value="Genomic_DNA"/>
</dbReference>
<dbReference type="AlphaFoldDB" id="C6SCL3"/>
<proteinExistence type="predicted"/>
<gene>
    <name evidence="1" type="ORF">NME_1030</name>
</gene>
<protein>
    <submittedName>
        <fullName evidence="1">Uncharacterized protein</fullName>
    </submittedName>
</protein>